<dbReference type="GO" id="GO:0006935">
    <property type="term" value="P:chemotaxis"/>
    <property type="evidence" value="ECO:0007669"/>
    <property type="project" value="UniProtKB-KW"/>
</dbReference>
<keyword evidence="9 19" id="KW-0472">Membrane</keyword>
<keyword evidence="21" id="KW-1185">Reference proteome</keyword>
<evidence type="ECO:0000256" key="5">
    <source>
        <dbReference type="ARBA" id="ARBA00022692"/>
    </source>
</evidence>
<dbReference type="FunFam" id="1.20.1070.10:FF:000128">
    <property type="entry name" value="Seven TM Receptor"/>
    <property type="match status" value="1"/>
</dbReference>
<dbReference type="Gene3D" id="1.20.1070.10">
    <property type="entry name" value="Rhodopsin 7-helix transmembrane proteins"/>
    <property type="match status" value="1"/>
</dbReference>
<organism evidence="20 21">
    <name type="scientific">Caenorhabditis angaria</name>
    <dbReference type="NCBI Taxonomy" id="860376"/>
    <lineage>
        <taxon>Eukaryota</taxon>
        <taxon>Metazoa</taxon>
        <taxon>Ecdysozoa</taxon>
        <taxon>Nematoda</taxon>
        <taxon>Chromadorea</taxon>
        <taxon>Rhabditida</taxon>
        <taxon>Rhabditina</taxon>
        <taxon>Rhabditomorpha</taxon>
        <taxon>Rhabditoidea</taxon>
        <taxon>Rhabditidae</taxon>
        <taxon>Peloderinae</taxon>
        <taxon>Caenorhabditis</taxon>
    </lineage>
</organism>
<evidence type="ECO:0000256" key="11">
    <source>
        <dbReference type="ARBA" id="ARBA00023180"/>
    </source>
</evidence>
<feature type="transmembrane region" description="Helical" evidence="19">
    <location>
        <begin position="203"/>
        <end position="225"/>
    </location>
</feature>
<gene>
    <name evidence="20" type="ORF">CAMP_LOCUS14917</name>
</gene>
<dbReference type="Pfam" id="PF10326">
    <property type="entry name" value="7TM_GPCR_Str"/>
    <property type="match status" value="1"/>
</dbReference>
<evidence type="ECO:0000256" key="13">
    <source>
        <dbReference type="ARBA" id="ARBA00054965"/>
    </source>
</evidence>
<dbReference type="OrthoDB" id="5786898at2759"/>
<comment type="function">
    <text evidence="13">An odorant receptor which affects chemotaxis to the volatile odorant diacetyl. Specifies AWA neuronal cell fate via the odr-7 pathway.</text>
</comment>
<keyword evidence="8" id="KW-0969">Cilium</keyword>
<keyword evidence="2" id="KW-1003">Cell membrane</keyword>
<evidence type="ECO:0000256" key="17">
    <source>
        <dbReference type="ARBA" id="ARBA00078653"/>
    </source>
</evidence>
<reference evidence="20" key="1">
    <citation type="submission" date="2022-11" db="EMBL/GenBank/DDBJ databases">
        <authorList>
            <person name="Kikuchi T."/>
        </authorList>
    </citation>
    <scope>NUCLEOTIDE SEQUENCE</scope>
    <source>
        <strain evidence="20">PS1010</strain>
    </source>
</reference>
<dbReference type="InterPro" id="IPR019428">
    <property type="entry name" value="7TM_GPCR_serpentine_rcpt_Str"/>
</dbReference>
<dbReference type="SUPFAM" id="SSF81321">
    <property type="entry name" value="Family A G protein-coupled receptor-like"/>
    <property type="match status" value="1"/>
</dbReference>
<evidence type="ECO:0000256" key="6">
    <source>
        <dbReference type="ARBA" id="ARBA00022725"/>
    </source>
</evidence>
<name>A0A9P1IW85_9PELO</name>
<evidence type="ECO:0000256" key="2">
    <source>
        <dbReference type="ARBA" id="ARBA00022475"/>
    </source>
</evidence>
<evidence type="ECO:0000256" key="7">
    <source>
        <dbReference type="ARBA" id="ARBA00022989"/>
    </source>
</evidence>
<evidence type="ECO:0000256" key="18">
    <source>
        <dbReference type="ARBA" id="ARBA00082489"/>
    </source>
</evidence>
<evidence type="ECO:0000256" key="12">
    <source>
        <dbReference type="ARBA" id="ARBA00023273"/>
    </source>
</evidence>
<evidence type="ECO:0000256" key="1">
    <source>
        <dbReference type="ARBA" id="ARBA00004272"/>
    </source>
</evidence>
<dbReference type="AlphaFoldDB" id="A0A9P1IW85"/>
<keyword evidence="6" id="KW-0552">Olfaction</keyword>
<evidence type="ECO:0000256" key="9">
    <source>
        <dbReference type="ARBA" id="ARBA00023136"/>
    </source>
</evidence>
<dbReference type="GO" id="GO:0042048">
    <property type="term" value="P:olfactory behavior"/>
    <property type="evidence" value="ECO:0007669"/>
    <property type="project" value="TreeGrafter"/>
</dbReference>
<comment type="subunit">
    <text evidence="15">Interacts with odr-4.</text>
</comment>
<feature type="transmembrane region" description="Helical" evidence="19">
    <location>
        <begin position="43"/>
        <end position="62"/>
    </location>
</feature>
<evidence type="ECO:0000256" key="16">
    <source>
        <dbReference type="ARBA" id="ARBA00067967"/>
    </source>
</evidence>
<evidence type="ECO:0000256" key="4">
    <source>
        <dbReference type="ARBA" id="ARBA00022606"/>
    </source>
</evidence>
<keyword evidence="4" id="KW-0716">Sensory transduction</keyword>
<dbReference type="PANTHER" id="PTHR22943:SF76">
    <property type="entry name" value="SEVEN TM RECEPTOR"/>
    <property type="match status" value="1"/>
</dbReference>
<evidence type="ECO:0000256" key="8">
    <source>
        <dbReference type="ARBA" id="ARBA00023069"/>
    </source>
</evidence>
<evidence type="ECO:0000256" key="3">
    <source>
        <dbReference type="ARBA" id="ARBA00022500"/>
    </source>
</evidence>
<evidence type="ECO:0000256" key="14">
    <source>
        <dbReference type="ARBA" id="ARBA00061678"/>
    </source>
</evidence>
<protein>
    <recommendedName>
        <fullName evidence="16">Serpentine receptor class r-10</fullName>
    </recommendedName>
    <alternativeName>
        <fullName evidence="17">Odorant response abnormal protein 10</fullName>
    </alternativeName>
    <alternativeName>
        <fullName evidence="18">Olfactory receptor 10</fullName>
    </alternativeName>
</protein>
<accession>A0A9P1IW85</accession>
<proteinExistence type="inferred from homology"/>
<comment type="caution">
    <text evidence="20">The sequence shown here is derived from an EMBL/GenBank/DDBJ whole genome shotgun (WGS) entry which is preliminary data.</text>
</comment>
<dbReference type="Proteomes" id="UP001152747">
    <property type="component" value="Unassembled WGS sequence"/>
</dbReference>
<evidence type="ECO:0000313" key="21">
    <source>
        <dbReference type="Proteomes" id="UP001152747"/>
    </source>
</evidence>
<keyword evidence="10" id="KW-0675">Receptor</keyword>
<sequence>MEPSNLLTYVTIFDTIGLILSLSANSILLILIKYRSRASFGAYKYLMMSYAFVEVLYSLSAFSSKTSAHSTNTSYVLFRIYNGPNRTIGPAFQLQFCTMYTVLIVILVVHFIYRYIAICRTQSLKLFQGHKLYLWVAACFGVGLFVGVMKYFLLGESEEATELLRPEFLKWYNLTMDQVCYNGPIYYVCDKNNENCYTPLKTAVAMSFINSALVFFFIVMTYFGWKSYSQLKVPDVTLSQRTRQLQQQLLTALIIQSAIPSLFMYFPVGLLFMSPIFGVGFGAYANLSILSLAIYPPLDQIAIVYVIKDFRVAIKDFMSGKRSGRVAIYDTSRKSSTKINS</sequence>
<dbReference type="PANTHER" id="PTHR22943">
    <property type="entry name" value="7-TRANSMEMBRANE DOMAIN RECEPTOR C.ELEGANS"/>
    <property type="match status" value="1"/>
</dbReference>
<feature type="transmembrane region" description="Helical" evidence="19">
    <location>
        <begin position="92"/>
        <end position="112"/>
    </location>
</feature>
<feature type="transmembrane region" description="Helical" evidence="19">
    <location>
        <begin position="249"/>
        <end position="266"/>
    </location>
</feature>
<keyword evidence="3" id="KW-0145">Chemotaxis</keyword>
<dbReference type="GO" id="GO:0038022">
    <property type="term" value="F:G protein-coupled olfactory receptor activity"/>
    <property type="evidence" value="ECO:0007669"/>
    <property type="project" value="TreeGrafter"/>
</dbReference>
<dbReference type="EMBL" id="CANHGI010000005">
    <property type="protein sequence ID" value="CAI5452280.1"/>
    <property type="molecule type" value="Genomic_DNA"/>
</dbReference>
<keyword evidence="11" id="KW-0325">Glycoprotein</keyword>
<evidence type="ECO:0000256" key="10">
    <source>
        <dbReference type="ARBA" id="ARBA00023170"/>
    </source>
</evidence>
<feature type="transmembrane region" description="Helical" evidence="19">
    <location>
        <begin position="6"/>
        <end position="31"/>
    </location>
</feature>
<keyword evidence="12" id="KW-0966">Cell projection</keyword>
<feature type="transmembrane region" description="Helical" evidence="19">
    <location>
        <begin position="272"/>
        <end position="295"/>
    </location>
</feature>
<keyword evidence="7 19" id="KW-1133">Transmembrane helix</keyword>
<evidence type="ECO:0000256" key="15">
    <source>
        <dbReference type="ARBA" id="ARBA00064300"/>
    </source>
</evidence>
<comment type="similarity">
    <text evidence="14">Belongs to the nematode receptor-like protein str family.</text>
</comment>
<comment type="subcellular location">
    <subcellularLocation>
        <location evidence="1">Cell projection</location>
        <location evidence="1">Cilium membrane</location>
        <topology evidence="1">Multi-pass membrane protein</topology>
    </subcellularLocation>
</comment>
<dbReference type="GO" id="GO:0060170">
    <property type="term" value="C:ciliary membrane"/>
    <property type="evidence" value="ECO:0007669"/>
    <property type="project" value="UniProtKB-SubCell"/>
</dbReference>
<evidence type="ECO:0000256" key="19">
    <source>
        <dbReference type="SAM" id="Phobius"/>
    </source>
</evidence>
<feature type="transmembrane region" description="Helical" evidence="19">
    <location>
        <begin position="132"/>
        <end position="153"/>
    </location>
</feature>
<keyword evidence="5 19" id="KW-0812">Transmembrane</keyword>
<evidence type="ECO:0000313" key="20">
    <source>
        <dbReference type="EMBL" id="CAI5452280.1"/>
    </source>
</evidence>